<organism evidence="3 4">
    <name type="scientific">Tanacetum coccineum</name>
    <dbReference type="NCBI Taxonomy" id="301880"/>
    <lineage>
        <taxon>Eukaryota</taxon>
        <taxon>Viridiplantae</taxon>
        <taxon>Streptophyta</taxon>
        <taxon>Embryophyta</taxon>
        <taxon>Tracheophyta</taxon>
        <taxon>Spermatophyta</taxon>
        <taxon>Magnoliopsida</taxon>
        <taxon>eudicotyledons</taxon>
        <taxon>Gunneridae</taxon>
        <taxon>Pentapetalae</taxon>
        <taxon>asterids</taxon>
        <taxon>campanulids</taxon>
        <taxon>Asterales</taxon>
        <taxon>Asteraceae</taxon>
        <taxon>Asteroideae</taxon>
        <taxon>Anthemideae</taxon>
        <taxon>Anthemidinae</taxon>
        <taxon>Tanacetum</taxon>
    </lineage>
</organism>
<dbReference type="PANTHER" id="PTHR33927">
    <property type="entry name" value="TRANSMEMBRANE PROTEIN"/>
    <property type="match status" value="1"/>
</dbReference>
<feature type="compositionally biased region" description="Polar residues" evidence="1">
    <location>
        <begin position="321"/>
        <end position="330"/>
    </location>
</feature>
<evidence type="ECO:0000256" key="2">
    <source>
        <dbReference type="SAM" id="Phobius"/>
    </source>
</evidence>
<name>A0ABQ5A175_9ASTR</name>
<feature type="transmembrane region" description="Helical" evidence="2">
    <location>
        <begin position="706"/>
        <end position="726"/>
    </location>
</feature>
<feature type="transmembrane region" description="Helical" evidence="2">
    <location>
        <begin position="421"/>
        <end position="440"/>
    </location>
</feature>
<evidence type="ECO:0000313" key="4">
    <source>
        <dbReference type="Proteomes" id="UP001151760"/>
    </source>
</evidence>
<feature type="transmembrane region" description="Helical" evidence="2">
    <location>
        <begin position="774"/>
        <end position="793"/>
    </location>
</feature>
<feature type="transmembrane region" description="Helical" evidence="2">
    <location>
        <begin position="627"/>
        <end position="647"/>
    </location>
</feature>
<dbReference type="InterPro" id="IPR052979">
    <property type="entry name" value="Adenylate-forming_domain"/>
</dbReference>
<protein>
    <submittedName>
        <fullName evidence="3">Uncharacterized protein</fullName>
    </submittedName>
</protein>
<dbReference type="PANTHER" id="PTHR33927:SF1">
    <property type="entry name" value="TRANSMEMBRANE PROTEIN"/>
    <property type="match status" value="1"/>
</dbReference>
<keyword evidence="4" id="KW-1185">Reference proteome</keyword>
<feature type="transmembrane region" description="Helical" evidence="2">
    <location>
        <begin position="921"/>
        <end position="942"/>
    </location>
</feature>
<keyword evidence="2" id="KW-1133">Transmembrane helix</keyword>
<comment type="caution">
    <text evidence="3">The sequence shown here is derived from an EMBL/GenBank/DDBJ whole genome shotgun (WGS) entry which is preliminary data.</text>
</comment>
<reference evidence="3" key="2">
    <citation type="submission" date="2022-01" db="EMBL/GenBank/DDBJ databases">
        <authorList>
            <person name="Yamashiro T."/>
            <person name="Shiraishi A."/>
            <person name="Satake H."/>
            <person name="Nakayama K."/>
        </authorList>
    </citation>
    <scope>NUCLEOTIDE SEQUENCE</scope>
</reference>
<evidence type="ECO:0000313" key="3">
    <source>
        <dbReference type="EMBL" id="GJS96005.1"/>
    </source>
</evidence>
<keyword evidence="2" id="KW-0472">Membrane</keyword>
<dbReference type="EMBL" id="BQNB010011853">
    <property type="protein sequence ID" value="GJS96005.1"/>
    <property type="molecule type" value="Genomic_DNA"/>
</dbReference>
<reference evidence="3" key="1">
    <citation type="journal article" date="2022" name="Int. J. Mol. Sci.">
        <title>Draft Genome of Tanacetum Coccineum: Genomic Comparison of Closely Related Tanacetum-Family Plants.</title>
        <authorList>
            <person name="Yamashiro T."/>
            <person name="Shiraishi A."/>
            <person name="Nakayama K."/>
            <person name="Satake H."/>
        </authorList>
    </citation>
    <scope>NUCLEOTIDE SEQUENCE</scope>
</reference>
<feature type="region of interest" description="Disordered" evidence="1">
    <location>
        <begin position="279"/>
        <end position="347"/>
    </location>
</feature>
<proteinExistence type="predicted"/>
<feature type="compositionally biased region" description="Polar residues" evidence="1">
    <location>
        <begin position="179"/>
        <end position="188"/>
    </location>
</feature>
<feature type="transmembrane region" description="Helical" evidence="2">
    <location>
        <begin position="738"/>
        <end position="759"/>
    </location>
</feature>
<feature type="region of interest" description="Disordered" evidence="1">
    <location>
        <begin position="148"/>
        <end position="194"/>
    </location>
</feature>
<keyword evidence="2" id="KW-0812">Transmembrane</keyword>
<dbReference type="Proteomes" id="UP001151760">
    <property type="component" value="Unassembled WGS sequence"/>
</dbReference>
<sequence length="1037" mass="114301">MNLDDAVNVRYYTEPGYVSLMYLTASRPIYVAMIENPQLDDVSSWVERLISWQFWSTASLRAPKLGPPAILATIDRTPYSITKDTVRSQLQLGDDGCIEDLPIADIYLGDHMPLLAAMLPPAQAAIADEGTGEAAPDVPQTIPETIQETRPEPDQSQEHLPTPPRPTTSDRIPPVFEQGHTSDPNIASFSGAHESDPDLFTSQIVMNLSEKLVPWNKLKAHKLLFTDVVPKLVKKVKALEVKLKTKKRKVVLSDSDQEDGGEPDVDLDALNALANADVTVDSTKSPGGPSKNPAECSYDPTSDVPSTEFPIEVPSDGAPTVGTTPETPSSPVRDARKGKGVAIEEPTPTHDKTFKQLEKERLARQMSQDFEMTEDQRNRQQRSSISCNYSDAAWDIILARLQANPDLSSIIFEVEFTDDDFAARMVALVLLYTLLVGLWLKFLKLSPEQLQEEFDKIQRAVAFTRGLKRDGGPMPSASSKKLKTGDDEQEVMDGRFRSCRGVSFEIQPHTDPFAIDAPRASRRVWLPWGSSKRITPTTDANISRSSSRASSHFCDLETDDEEDDSMLVNIEEGYALDDNYELSIPLPVQQLPEAPSKKITSKPTKPKGSRLSVILLDQGLFTVYKRLFIVCLALNITGLVLAATGHFRYARNNATLFAIGNLLAITLCRSEAFLRVVFWLAVNLLGYSWVPLGLKTATTSLLQSLGGIHSSCGVSSVAWLIYSLTLTLKDRENTSNEIIGVASTILALLCLCCLAAFPLVRHLHHNVFERTHRFAGWASLILLWAFVVLTKSYEPETKSYKRNVGSKLIKEQEFWLTLIISVLIILPWVTVRRVAVKVSAPSGHASIIKFAGGVKPGILGRISPSPMSEWHAFGIISDGKEEHMMLAGAVGDFTKSLVSNPPSHLWVRQVHFAGLPYLVNMYNRVLVVATGSGICVFLSFLLQQGPAEVCLLWVAKGIEQNFGKEIKEWVSSHPKEKMIVHDTAVMGRPNVSEMSVEAAKKWGAEVVIVTSNPEGSRDVVNACKSKGIPAFGPIWDS</sequence>
<feature type="region of interest" description="Disordered" evidence="1">
    <location>
        <begin position="467"/>
        <end position="487"/>
    </location>
</feature>
<feature type="compositionally biased region" description="Basic and acidic residues" evidence="1">
    <location>
        <begin position="148"/>
        <end position="157"/>
    </location>
</feature>
<gene>
    <name evidence="3" type="ORF">Tco_0802973</name>
</gene>
<accession>A0ABQ5A175</accession>
<feature type="transmembrane region" description="Helical" evidence="2">
    <location>
        <begin position="814"/>
        <end position="831"/>
    </location>
</feature>
<evidence type="ECO:0000256" key="1">
    <source>
        <dbReference type="SAM" id="MobiDB-lite"/>
    </source>
</evidence>
<feature type="transmembrane region" description="Helical" evidence="2">
    <location>
        <begin position="676"/>
        <end position="694"/>
    </location>
</feature>